<feature type="chain" id="PRO_5039196922" description="Lipoprotein" evidence="1">
    <location>
        <begin position="22"/>
        <end position="192"/>
    </location>
</feature>
<evidence type="ECO:0008006" key="4">
    <source>
        <dbReference type="Google" id="ProtNLM"/>
    </source>
</evidence>
<dbReference type="EMBL" id="JACXAH010000021">
    <property type="protein sequence ID" value="MBD1373268.1"/>
    <property type="molecule type" value="Genomic_DNA"/>
</dbReference>
<evidence type="ECO:0000313" key="3">
    <source>
        <dbReference type="Proteomes" id="UP000661691"/>
    </source>
</evidence>
<feature type="signal peptide" evidence="1">
    <location>
        <begin position="1"/>
        <end position="21"/>
    </location>
</feature>
<evidence type="ECO:0000313" key="2">
    <source>
        <dbReference type="EMBL" id="MBD1373268.1"/>
    </source>
</evidence>
<dbReference type="RefSeq" id="WP_191142407.1">
    <property type="nucleotide sequence ID" value="NZ_JACXAH010000021.1"/>
</dbReference>
<evidence type="ECO:0000256" key="1">
    <source>
        <dbReference type="SAM" id="SignalP"/>
    </source>
</evidence>
<proteinExistence type="predicted"/>
<dbReference type="Proteomes" id="UP000661691">
    <property type="component" value="Unassembled WGS sequence"/>
</dbReference>
<sequence length="192" mass="21040">MKKILMLSTLGILIIASVACKNSSDISTEASVTTQEQSEQKTATSDKPVKLPTTLDDFTKQYNTAATEAEGKPIVLPEQPEIVEENNLKTAYMIENISADTILNVNLNKEDDTLHSIIFAGSPDITTFETISKALNITDNSDYKNLLAELNQLEKGISTPFEKNIQVGEIKIEVSLSPDGPMPFQYSFVGTH</sequence>
<dbReference type="AlphaFoldDB" id="A0A926NB44"/>
<accession>A0A926NB44</accession>
<protein>
    <recommendedName>
        <fullName evidence="4">Lipoprotein</fullName>
    </recommendedName>
</protein>
<gene>
    <name evidence="2" type="ORF">IC620_13005</name>
</gene>
<dbReference type="PROSITE" id="PS51257">
    <property type="entry name" value="PROKAR_LIPOPROTEIN"/>
    <property type="match status" value="1"/>
</dbReference>
<keyword evidence="1" id="KW-0732">Signal</keyword>
<reference evidence="2" key="1">
    <citation type="submission" date="2020-09" db="EMBL/GenBank/DDBJ databases">
        <title>A novel bacterium of genus Hazenella, isolated from South China Sea.</title>
        <authorList>
            <person name="Huang H."/>
            <person name="Mo K."/>
            <person name="Hu Y."/>
        </authorList>
    </citation>
    <scope>NUCLEOTIDE SEQUENCE</scope>
    <source>
        <strain evidence="2">IB182357</strain>
    </source>
</reference>
<keyword evidence="3" id="KW-1185">Reference proteome</keyword>
<name>A0A926NB44_9BACL</name>
<organism evidence="2 3">
    <name type="scientific">Polycladospora coralii</name>
    <dbReference type="NCBI Taxonomy" id="2771432"/>
    <lineage>
        <taxon>Bacteria</taxon>
        <taxon>Bacillati</taxon>
        <taxon>Bacillota</taxon>
        <taxon>Bacilli</taxon>
        <taxon>Bacillales</taxon>
        <taxon>Thermoactinomycetaceae</taxon>
        <taxon>Polycladospora</taxon>
    </lineage>
</organism>
<comment type="caution">
    <text evidence="2">The sequence shown here is derived from an EMBL/GenBank/DDBJ whole genome shotgun (WGS) entry which is preliminary data.</text>
</comment>